<gene>
    <name evidence="1" type="ORF">ACOLOM_LOCUS13244</name>
</gene>
<dbReference type="EMBL" id="CAJVPT010059413">
    <property type="protein sequence ID" value="CAG8761947.1"/>
    <property type="molecule type" value="Genomic_DNA"/>
</dbReference>
<accession>A0ACA9QPY2</accession>
<sequence>TVFCLATAHGMDDWLSGSDSNLQPCRTRTNSSPPPLSAGSQVMFNSSPSLSSSSEIYCDEPFTRSPSWNQPAVGASVATANGQRPPVLISLFLRQWLFWT</sequence>
<organism evidence="1 2">
    <name type="scientific">Acaulospora colombiana</name>
    <dbReference type="NCBI Taxonomy" id="27376"/>
    <lineage>
        <taxon>Eukaryota</taxon>
        <taxon>Fungi</taxon>
        <taxon>Fungi incertae sedis</taxon>
        <taxon>Mucoromycota</taxon>
        <taxon>Glomeromycotina</taxon>
        <taxon>Glomeromycetes</taxon>
        <taxon>Diversisporales</taxon>
        <taxon>Acaulosporaceae</taxon>
        <taxon>Acaulospora</taxon>
    </lineage>
</organism>
<evidence type="ECO:0000313" key="2">
    <source>
        <dbReference type="Proteomes" id="UP000789525"/>
    </source>
</evidence>
<proteinExistence type="predicted"/>
<protein>
    <submittedName>
        <fullName evidence="1">4571_t:CDS:1</fullName>
    </submittedName>
</protein>
<dbReference type="Proteomes" id="UP000789525">
    <property type="component" value="Unassembled WGS sequence"/>
</dbReference>
<keyword evidence="2" id="KW-1185">Reference proteome</keyword>
<reference evidence="1" key="1">
    <citation type="submission" date="2021-06" db="EMBL/GenBank/DDBJ databases">
        <authorList>
            <person name="Kallberg Y."/>
            <person name="Tangrot J."/>
            <person name="Rosling A."/>
        </authorList>
    </citation>
    <scope>NUCLEOTIDE SEQUENCE</scope>
    <source>
        <strain evidence="1">CL356</strain>
    </source>
</reference>
<feature type="non-terminal residue" evidence="1">
    <location>
        <position position="1"/>
    </location>
</feature>
<comment type="caution">
    <text evidence="1">The sequence shown here is derived from an EMBL/GenBank/DDBJ whole genome shotgun (WGS) entry which is preliminary data.</text>
</comment>
<name>A0ACA9QPY2_9GLOM</name>
<evidence type="ECO:0000313" key="1">
    <source>
        <dbReference type="EMBL" id="CAG8761947.1"/>
    </source>
</evidence>